<dbReference type="Proteomes" id="UP001163104">
    <property type="component" value="Chromosome"/>
</dbReference>
<name>A0AA46P0A5_CYTFI</name>
<gene>
    <name evidence="1" type="ORF">OD459_16060</name>
</gene>
<organism evidence="1 2">
    <name type="scientific">Cytobacillus firmus</name>
    <name type="common">Bacillus firmus</name>
    <dbReference type="NCBI Taxonomy" id="1399"/>
    <lineage>
        <taxon>Bacteria</taxon>
        <taxon>Bacillati</taxon>
        <taxon>Bacillota</taxon>
        <taxon>Bacilli</taxon>
        <taxon>Bacillales</taxon>
        <taxon>Bacillaceae</taxon>
        <taxon>Cytobacillus</taxon>
    </lineage>
</organism>
<evidence type="ECO:0000313" key="2">
    <source>
        <dbReference type="Proteomes" id="UP001163104"/>
    </source>
</evidence>
<dbReference type="RefSeq" id="WP_263599231.1">
    <property type="nucleotide sequence ID" value="NZ_CP107027.1"/>
</dbReference>
<dbReference type="InterPro" id="IPR032675">
    <property type="entry name" value="LRR_dom_sf"/>
</dbReference>
<dbReference type="Gene3D" id="3.80.10.10">
    <property type="entry name" value="Ribonuclease Inhibitor"/>
    <property type="match status" value="1"/>
</dbReference>
<accession>A0AA46P0A5</accession>
<reference evidence="1" key="1">
    <citation type="submission" date="2022-10" db="EMBL/GenBank/DDBJ databases">
        <title>Mechanism of multi-heavy metal repair in Cytobacillus Firmus M7.</title>
        <authorList>
            <person name="Li X."/>
            <person name="Yu C."/>
        </authorList>
    </citation>
    <scope>NUCLEOTIDE SEQUENCE</scope>
    <source>
        <strain evidence="1">M7</strain>
    </source>
</reference>
<evidence type="ECO:0008006" key="3">
    <source>
        <dbReference type="Google" id="ProtNLM"/>
    </source>
</evidence>
<evidence type="ECO:0000313" key="1">
    <source>
        <dbReference type="EMBL" id="UYG93716.1"/>
    </source>
</evidence>
<sequence length="359" mass="41124">MPFYYEGNVYIRRSETGEKVIFENPAAINESVEYINKHSIKHVGVSDFDSPDVYFLNECPGIEHLDVFNSFIKDLSGIYSLRDLRILSINETTTKNVFKIGELKNLQEVYGQLPSKTAGLNELSKLTRAQLWSYKPKARNLTEFSGLKSLKELILTQSNIVTLEGIQEIVSLQMLQLNYLRSLKDVSALRKVKAPLIDVEFESCKGIEDFSSIGELMHLEQLKLINCGDIPSIRFTENLPKLKAFIFPDTHVQDGDLSLCENIEEVYYTKQKIKNRDPEKGMKLGDLALPTIEWEKRMADGDDLFTKENIRAANKVLDSFIKNLTQDSGLTEKEIKKYVKQVTLKLNKLNEKYDYFIAV</sequence>
<dbReference type="AlphaFoldDB" id="A0AA46P0A5"/>
<dbReference type="EMBL" id="CP107027">
    <property type="protein sequence ID" value="UYG93716.1"/>
    <property type="molecule type" value="Genomic_DNA"/>
</dbReference>
<proteinExistence type="predicted"/>
<protein>
    <recommendedName>
        <fullName evidence="3">Leucine-rich repeat domain-containing protein</fullName>
    </recommendedName>
</protein>
<dbReference type="SUPFAM" id="SSF52058">
    <property type="entry name" value="L domain-like"/>
    <property type="match status" value="1"/>
</dbReference>